<proteinExistence type="predicted"/>
<evidence type="ECO:0000313" key="2">
    <source>
        <dbReference type="EMBL" id="MBN8661413.1"/>
    </source>
</evidence>
<accession>A0A8J7PJA4</accession>
<dbReference type="EMBL" id="JAFLCK010000020">
    <property type="protein sequence ID" value="MBN8661413.1"/>
    <property type="molecule type" value="Genomic_DNA"/>
</dbReference>
<sequence length="429" mass="47627">MTDLAAASGLGQQKETFEIFTGDEVVASKRVKPQVTDKEKALLEKFGSPPPQAPRTARARDGASDPARQAMAADLENAGLELLGALGQNLALLDLDQEKKRYALVQAVREVVADSRVDGTIATVAALLAGYYRNSREKVEEDDFDWYDENDLLSFGYFAADRFSLFESKKQASVLLPEPPQLQEKSDEQFKDWCAGFAPSENFLLALRGCLKDGIIELSQLIRQGKTSNQTNQVNQAKQANQTNAYQITFRGAIAPITVEETSPGELVYGAAHYGFRYLTLLEKAYGHYLTAAMAKEARPILALDGAWQAHNITKAHLPLRLLSGRAPLLVSRTESRNELDLESFKSRAAALLREARSREQTVYALKQDKRFKGNTKVAAALKHIALEFDETQAAWLVQFDNLGKLERQPLNLEELLRETLLFYSLTAG</sequence>
<dbReference type="AlphaFoldDB" id="A0A8J7PJA4"/>
<evidence type="ECO:0000256" key="1">
    <source>
        <dbReference type="SAM" id="MobiDB-lite"/>
    </source>
</evidence>
<dbReference type="Proteomes" id="UP000664277">
    <property type="component" value="Unassembled WGS sequence"/>
</dbReference>
<feature type="region of interest" description="Disordered" evidence="1">
    <location>
        <begin position="45"/>
        <end position="68"/>
    </location>
</feature>
<comment type="caution">
    <text evidence="2">The sequence shown here is derived from an EMBL/GenBank/DDBJ whole genome shotgun (WGS) entry which is preliminary data.</text>
</comment>
<organism evidence="2 3">
    <name type="scientific">Candidatus Obscuribacter phosphatis</name>
    <dbReference type="NCBI Taxonomy" id="1906157"/>
    <lineage>
        <taxon>Bacteria</taxon>
        <taxon>Bacillati</taxon>
        <taxon>Candidatus Melainabacteria</taxon>
        <taxon>Candidatus Obscuribacterales</taxon>
        <taxon>Candidatus Obscuribacteraceae</taxon>
        <taxon>Candidatus Obscuribacter</taxon>
    </lineage>
</organism>
<name>A0A8J7PJA4_9BACT</name>
<reference evidence="2" key="1">
    <citation type="submission" date="2021-02" db="EMBL/GenBank/DDBJ databases">
        <title>Genome-Resolved Metagenomics of a Microbial Community Performing Photosynthetic Biological Nutrient Removal.</title>
        <authorList>
            <person name="Mcdaniel E.A."/>
        </authorList>
    </citation>
    <scope>NUCLEOTIDE SEQUENCE</scope>
    <source>
        <strain evidence="2">UWPOB_OBS1</strain>
    </source>
</reference>
<protein>
    <submittedName>
        <fullName evidence="2">Uncharacterized protein</fullName>
    </submittedName>
</protein>
<gene>
    <name evidence="2" type="ORF">J0M35_13690</name>
</gene>
<evidence type="ECO:0000313" key="3">
    <source>
        <dbReference type="Proteomes" id="UP000664277"/>
    </source>
</evidence>